<comment type="subcellular location">
    <subcellularLocation>
        <location evidence="1">Membrane</location>
        <topology evidence="1">Multi-pass membrane protein</topology>
    </subcellularLocation>
</comment>
<dbReference type="Proteomes" id="UP000664859">
    <property type="component" value="Unassembled WGS sequence"/>
</dbReference>
<reference evidence="10" key="1">
    <citation type="submission" date="2021-02" db="EMBL/GenBank/DDBJ databases">
        <title>First Annotated Genome of the Yellow-green Alga Tribonema minus.</title>
        <authorList>
            <person name="Mahan K.M."/>
        </authorList>
    </citation>
    <scope>NUCLEOTIDE SEQUENCE</scope>
    <source>
        <strain evidence="10">UTEX B ZZ1240</strain>
    </source>
</reference>
<evidence type="ECO:0000313" key="11">
    <source>
        <dbReference type="Proteomes" id="UP000664859"/>
    </source>
</evidence>
<protein>
    <recommendedName>
        <fullName evidence="8">Palmitoyltransferase</fullName>
        <ecNumber evidence="8">2.3.1.225</ecNumber>
    </recommendedName>
</protein>
<organism evidence="10 11">
    <name type="scientific">Tribonema minus</name>
    <dbReference type="NCBI Taxonomy" id="303371"/>
    <lineage>
        <taxon>Eukaryota</taxon>
        <taxon>Sar</taxon>
        <taxon>Stramenopiles</taxon>
        <taxon>Ochrophyta</taxon>
        <taxon>PX clade</taxon>
        <taxon>Xanthophyceae</taxon>
        <taxon>Tribonematales</taxon>
        <taxon>Tribonemataceae</taxon>
        <taxon>Tribonema</taxon>
    </lineage>
</organism>
<dbReference type="GO" id="GO:0006612">
    <property type="term" value="P:protein targeting to membrane"/>
    <property type="evidence" value="ECO:0007669"/>
    <property type="project" value="TreeGrafter"/>
</dbReference>
<dbReference type="GO" id="GO:0005783">
    <property type="term" value="C:endoplasmic reticulum"/>
    <property type="evidence" value="ECO:0007669"/>
    <property type="project" value="TreeGrafter"/>
</dbReference>
<dbReference type="Pfam" id="PF01529">
    <property type="entry name" value="DHHC"/>
    <property type="match status" value="1"/>
</dbReference>
<keyword evidence="2 8" id="KW-0808">Transferase</keyword>
<proteinExistence type="inferred from homology"/>
<dbReference type="GO" id="GO:0005794">
    <property type="term" value="C:Golgi apparatus"/>
    <property type="evidence" value="ECO:0007669"/>
    <property type="project" value="TreeGrafter"/>
</dbReference>
<evidence type="ECO:0000256" key="7">
    <source>
        <dbReference type="ARBA" id="ARBA00038298"/>
    </source>
</evidence>
<keyword evidence="4 8" id="KW-1133">Transmembrane helix</keyword>
<keyword evidence="5 8" id="KW-0472">Membrane</keyword>
<comment type="catalytic activity">
    <reaction evidence="8">
        <text>L-cysteinyl-[protein] + hexadecanoyl-CoA = S-hexadecanoyl-L-cysteinyl-[protein] + CoA</text>
        <dbReference type="Rhea" id="RHEA:36683"/>
        <dbReference type="Rhea" id="RHEA-COMP:10131"/>
        <dbReference type="Rhea" id="RHEA-COMP:11032"/>
        <dbReference type="ChEBI" id="CHEBI:29950"/>
        <dbReference type="ChEBI" id="CHEBI:57287"/>
        <dbReference type="ChEBI" id="CHEBI:57379"/>
        <dbReference type="ChEBI" id="CHEBI:74151"/>
        <dbReference type="EC" id="2.3.1.225"/>
    </reaction>
</comment>
<sequence>DPCRCLCSWLRAPKIGHNYVLARTPGSLRSSKLLLTMGPHWTGVLFASAVTLGATVALIIQDGPQGTNWFKWFCVSGAGLTLLTLWLTGCSDPGIVRQPANADMDARMCPECAMMVPGTAEHCYDCCVCIEGLDHHCIWMGKCIGKQNMTIFKVFNVTWVAYLVVSLIYITVGGKRR</sequence>
<feature type="transmembrane region" description="Helical" evidence="8">
    <location>
        <begin position="40"/>
        <end position="60"/>
    </location>
</feature>
<dbReference type="GO" id="GO:0019706">
    <property type="term" value="F:protein-cysteine S-palmitoyltransferase activity"/>
    <property type="evidence" value="ECO:0007669"/>
    <property type="project" value="UniProtKB-EC"/>
</dbReference>
<feature type="transmembrane region" description="Helical" evidence="8">
    <location>
        <begin position="154"/>
        <end position="172"/>
    </location>
</feature>
<dbReference type="EC" id="2.3.1.225" evidence="8"/>
<dbReference type="PANTHER" id="PTHR22883">
    <property type="entry name" value="ZINC FINGER DHHC DOMAIN CONTAINING PROTEIN"/>
    <property type="match status" value="1"/>
</dbReference>
<dbReference type="EMBL" id="JAFCMP010000075">
    <property type="protein sequence ID" value="KAG5188194.1"/>
    <property type="molecule type" value="Genomic_DNA"/>
</dbReference>
<dbReference type="PANTHER" id="PTHR22883:SF23">
    <property type="entry name" value="PALMITOYLTRANSFERASE ZDHHC6"/>
    <property type="match status" value="1"/>
</dbReference>
<comment type="similarity">
    <text evidence="7">Belongs to the DHHC palmitoyltransferase family. PFA5 subfamily.</text>
</comment>
<evidence type="ECO:0000256" key="5">
    <source>
        <dbReference type="ARBA" id="ARBA00023136"/>
    </source>
</evidence>
<evidence type="ECO:0000256" key="2">
    <source>
        <dbReference type="ARBA" id="ARBA00022679"/>
    </source>
</evidence>
<keyword evidence="6 8" id="KW-0012">Acyltransferase</keyword>
<gene>
    <name evidence="10" type="ORF">JKP88DRAFT_305298</name>
</gene>
<feature type="non-terminal residue" evidence="10">
    <location>
        <position position="1"/>
    </location>
</feature>
<evidence type="ECO:0000313" key="10">
    <source>
        <dbReference type="EMBL" id="KAG5188194.1"/>
    </source>
</evidence>
<name>A0A835ZD98_9STRA</name>
<dbReference type="InterPro" id="IPR039859">
    <property type="entry name" value="PFA4/ZDH16/20/ERF2-like"/>
</dbReference>
<comment type="domain">
    <text evidence="8">The DHHC domain is required for palmitoyltransferase activity.</text>
</comment>
<evidence type="ECO:0000259" key="9">
    <source>
        <dbReference type="Pfam" id="PF01529"/>
    </source>
</evidence>
<comment type="caution">
    <text evidence="10">The sequence shown here is derived from an EMBL/GenBank/DDBJ whole genome shotgun (WGS) entry which is preliminary data.</text>
</comment>
<evidence type="ECO:0000256" key="4">
    <source>
        <dbReference type="ARBA" id="ARBA00022989"/>
    </source>
</evidence>
<keyword evidence="3 8" id="KW-0812">Transmembrane</keyword>
<evidence type="ECO:0000256" key="8">
    <source>
        <dbReference type="RuleBase" id="RU079119"/>
    </source>
</evidence>
<dbReference type="InterPro" id="IPR001594">
    <property type="entry name" value="Palmitoyltrfase_DHHC"/>
</dbReference>
<feature type="domain" description="Palmitoyltransferase DHHC" evidence="9">
    <location>
        <begin position="104"/>
        <end position="170"/>
    </location>
</feature>
<keyword evidence="11" id="KW-1185">Reference proteome</keyword>
<dbReference type="PROSITE" id="PS50216">
    <property type="entry name" value="DHHC"/>
    <property type="match status" value="1"/>
</dbReference>
<accession>A0A835ZD98</accession>
<evidence type="ECO:0000256" key="3">
    <source>
        <dbReference type="ARBA" id="ARBA00022692"/>
    </source>
</evidence>
<dbReference type="GO" id="GO:0016020">
    <property type="term" value="C:membrane"/>
    <property type="evidence" value="ECO:0007669"/>
    <property type="project" value="UniProtKB-SubCell"/>
</dbReference>
<dbReference type="OrthoDB" id="9909019at2759"/>
<dbReference type="AlphaFoldDB" id="A0A835ZD98"/>
<evidence type="ECO:0000256" key="1">
    <source>
        <dbReference type="ARBA" id="ARBA00004141"/>
    </source>
</evidence>
<evidence type="ECO:0000256" key="6">
    <source>
        <dbReference type="ARBA" id="ARBA00023315"/>
    </source>
</evidence>
<feature type="transmembrane region" description="Helical" evidence="8">
    <location>
        <begin position="72"/>
        <end position="89"/>
    </location>
</feature>